<keyword evidence="5" id="KW-0539">Nucleus</keyword>
<dbReference type="EMBL" id="HBKQ01056994">
    <property type="protein sequence ID" value="CAE2283445.1"/>
    <property type="molecule type" value="Transcribed_RNA"/>
</dbReference>
<evidence type="ECO:0000256" key="9">
    <source>
        <dbReference type="PROSITE-ProRule" id="PRU00182"/>
    </source>
</evidence>
<dbReference type="InterPro" id="IPR022801">
    <property type="entry name" value="Ribosomal_uS4"/>
</dbReference>
<organism evidence="11">
    <name type="scientific">Odontella aurita</name>
    <dbReference type="NCBI Taxonomy" id="265563"/>
    <lineage>
        <taxon>Eukaryota</taxon>
        <taxon>Sar</taxon>
        <taxon>Stramenopiles</taxon>
        <taxon>Ochrophyta</taxon>
        <taxon>Bacillariophyta</taxon>
        <taxon>Mediophyceae</taxon>
        <taxon>Biddulphiophycidae</taxon>
        <taxon>Eupodiscales</taxon>
        <taxon>Odontellaceae</taxon>
        <taxon>Odontella</taxon>
    </lineage>
</organism>
<keyword evidence="4 9" id="KW-0694">RNA-binding</keyword>
<dbReference type="GO" id="GO:0034457">
    <property type="term" value="C:Mpp10 complex"/>
    <property type="evidence" value="ECO:0007669"/>
    <property type="project" value="TreeGrafter"/>
</dbReference>
<comment type="subcellular location">
    <subcellularLocation>
        <location evidence="1">Nucleus</location>
        <location evidence="1">Nucleolus</location>
    </subcellularLocation>
</comment>
<evidence type="ECO:0000256" key="1">
    <source>
        <dbReference type="ARBA" id="ARBA00004604"/>
    </source>
</evidence>
<evidence type="ECO:0000256" key="5">
    <source>
        <dbReference type="ARBA" id="ARBA00023242"/>
    </source>
</evidence>
<dbReference type="PANTHER" id="PTHR11831">
    <property type="entry name" value="30S 40S RIBOSOMAL PROTEIN"/>
    <property type="match status" value="1"/>
</dbReference>
<evidence type="ECO:0000256" key="6">
    <source>
        <dbReference type="ARBA" id="ARBA00023274"/>
    </source>
</evidence>
<gene>
    <name evidence="11" type="ORF">OAUR00152_LOCUS38974</name>
</gene>
<proteinExistence type="inferred from homology"/>
<dbReference type="CDD" id="cd00165">
    <property type="entry name" value="S4"/>
    <property type="match status" value="1"/>
</dbReference>
<evidence type="ECO:0000259" key="10">
    <source>
        <dbReference type="SMART" id="SM00363"/>
    </source>
</evidence>
<evidence type="ECO:0000256" key="4">
    <source>
        <dbReference type="ARBA" id="ARBA00022884"/>
    </source>
</evidence>
<dbReference type="FunFam" id="3.10.290.10:FF:000006">
    <property type="entry name" value="U3 small nucleolar ribonucleoprotein IMP3"/>
    <property type="match status" value="1"/>
</dbReference>
<evidence type="ECO:0000256" key="3">
    <source>
        <dbReference type="ARBA" id="ARBA00022517"/>
    </source>
</evidence>
<name>A0A7S4K566_9STRA</name>
<dbReference type="InterPro" id="IPR036986">
    <property type="entry name" value="S4_RNA-bd_sf"/>
</dbReference>
<dbReference type="AlphaFoldDB" id="A0A7S4K566"/>
<dbReference type="GO" id="GO:0006364">
    <property type="term" value="P:rRNA processing"/>
    <property type="evidence" value="ECO:0007669"/>
    <property type="project" value="TreeGrafter"/>
</dbReference>
<comment type="similarity">
    <text evidence="2">Belongs to the universal ribosomal protein uS4 family.</text>
</comment>
<dbReference type="GO" id="GO:0032040">
    <property type="term" value="C:small-subunit processome"/>
    <property type="evidence" value="ECO:0007669"/>
    <property type="project" value="TreeGrafter"/>
</dbReference>
<protein>
    <recommendedName>
        <fullName evidence="7">U3 small nucleolar ribonucleoprotein protein IMP3</fullName>
    </recommendedName>
    <alternativeName>
        <fullName evidence="8">U3 small nucleolar ribonucleoprotein protein imp3</fullName>
    </alternativeName>
</protein>
<keyword evidence="3" id="KW-0690">Ribosome biogenesis</keyword>
<dbReference type="PANTHER" id="PTHR11831:SF1">
    <property type="entry name" value="U3 SMALL NUCLEOLAR RIBONUCLEOPROTEIN PROTEIN IMP3"/>
    <property type="match status" value="1"/>
</dbReference>
<dbReference type="GO" id="GO:0042274">
    <property type="term" value="P:ribosomal small subunit biogenesis"/>
    <property type="evidence" value="ECO:0007669"/>
    <property type="project" value="TreeGrafter"/>
</dbReference>
<dbReference type="Pfam" id="PF01479">
    <property type="entry name" value="S4"/>
    <property type="match status" value="1"/>
</dbReference>
<evidence type="ECO:0000313" key="11">
    <source>
        <dbReference type="EMBL" id="CAE2283445.1"/>
    </source>
</evidence>
<dbReference type="SUPFAM" id="SSF55174">
    <property type="entry name" value="Alpha-L RNA-binding motif"/>
    <property type="match status" value="1"/>
</dbReference>
<dbReference type="GO" id="GO:0019843">
    <property type="term" value="F:rRNA binding"/>
    <property type="evidence" value="ECO:0007669"/>
    <property type="project" value="InterPro"/>
</dbReference>
<dbReference type="InterPro" id="IPR002942">
    <property type="entry name" value="S4_RNA-bd"/>
</dbReference>
<feature type="domain" description="RNA-binding S4" evidence="10">
    <location>
        <begin position="47"/>
        <end position="112"/>
    </location>
</feature>
<dbReference type="GO" id="GO:0030515">
    <property type="term" value="F:snoRNA binding"/>
    <property type="evidence" value="ECO:0007669"/>
    <property type="project" value="TreeGrafter"/>
</dbReference>
<evidence type="ECO:0000256" key="8">
    <source>
        <dbReference type="ARBA" id="ARBA00072223"/>
    </source>
</evidence>
<evidence type="ECO:0000256" key="2">
    <source>
        <dbReference type="ARBA" id="ARBA00007465"/>
    </source>
</evidence>
<sequence length="121" mass="13840">MTLKADDPFRIAMTEQLIDKLYGMGIITTKKSLQKAEEITASSVCRRRLPVTMVRMKMAENVRAAVTFVEQGQVRVGPNVVTDPAFLVTRSMEDFVTWVDSSKVRRTVHRYNDKLDDFDLL</sequence>
<dbReference type="Gene3D" id="3.10.290.10">
    <property type="entry name" value="RNA-binding S4 domain"/>
    <property type="match status" value="1"/>
</dbReference>
<evidence type="ECO:0000256" key="7">
    <source>
        <dbReference type="ARBA" id="ARBA00069727"/>
    </source>
</evidence>
<keyword evidence="6" id="KW-0687">Ribonucleoprotein</keyword>
<dbReference type="PROSITE" id="PS50889">
    <property type="entry name" value="S4"/>
    <property type="match status" value="1"/>
</dbReference>
<accession>A0A7S4K566</accession>
<reference evidence="11" key="1">
    <citation type="submission" date="2021-01" db="EMBL/GenBank/DDBJ databases">
        <authorList>
            <person name="Corre E."/>
            <person name="Pelletier E."/>
            <person name="Niang G."/>
            <person name="Scheremetjew M."/>
            <person name="Finn R."/>
            <person name="Kale V."/>
            <person name="Holt S."/>
            <person name="Cochrane G."/>
            <person name="Meng A."/>
            <person name="Brown T."/>
            <person name="Cohen L."/>
        </authorList>
    </citation>
    <scope>NUCLEOTIDE SEQUENCE</scope>
    <source>
        <strain evidence="11">Isolate 1302-5</strain>
    </source>
</reference>
<dbReference type="SMART" id="SM00363">
    <property type="entry name" value="S4"/>
    <property type="match status" value="1"/>
</dbReference>